<dbReference type="CDD" id="cd16377">
    <property type="entry name" value="23S_rRNA_IVP_like"/>
    <property type="match status" value="1"/>
</dbReference>
<name>A0A2N3HJC3_9FLAO</name>
<dbReference type="Proteomes" id="UP000233435">
    <property type="component" value="Unassembled WGS sequence"/>
</dbReference>
<dbReference type="PANTHER" id="PTHR38471">
    <property type="entry name" value="FOUR HELIX BUNDLE PROTEIN"/>
    <property type="match status" value="1"/>
</dbReference>
<dbReference type="RefSeq" id="WP_106659848.1">
    <property type="nucleotide sequence ID" value="NZ_PJEO01000036.1"/>
</dbReference>
<dbReference type="OrthoDB" id="5515766at2"/>
<dbReference type="SUPFAM" id="SSF158446">
    <property type="entry name" value="IVS-encoded protein-like"/>
    <property type="match status" value="1"/>
</dbReference>
<evidence type="ECO:0000313" key="2">
    <source>
        <dbReference type="Proteomes" id="UP000233435"/>
    </source>
</evidence>
<dbReference type="NCBIfam" id="TIGR02436">
    <property type="entry name" value="four helix bundle protein"/>
    <property type="match status" value="1"/>
</dbReference>
<dbReference type="InterPro" id="IPR012657">
    <property type="entry name" value="23S_rRNA-intervening_sequence"/>
</dbReference>
<reference evidence="1 2" key="1">
    <citation type="submission" date="2017-12" db="EMBL/GenBank/DDBJ databases">
        <title>Confluentibacter flavum sp. nov., isolated from the saline lake.</title>
        <authorList>
            <person name="Yu L."/>
        </authorList>
    </citation>
    <scope>NUCLEOTIDE SEQUENCE [LARGE SCALE GENOMIC DNA]</scope>
    <source>
        <strain evidence="1 2">3B</strain>
    </source>
</reference>
<accession>A0A2N3HJC3</accession>
<dbReference type="AlphaFoldDB" id="A0A2N3HJC3"/>
<dbReference type="InterPro" id="IPR036583">
    <property type="entry name" value="23S_rRNA_IVS_sf"/>
</dbReference>
<dbReference type="Gene3D" id="1.20.1440.60">
    <property type="entry name" value="23S rRNA-intervening sequence"/>
    <property type="match status" value="1"/>
</dbReference>
<dbReference type="EMBL" id="PJEO01000036">
    <property type="protein sequence ID" value="PKQ45041.1"/>
    <property type="molecule type" value="Genomic_DNA"/>
</dbReference>
<organism evidence="1 2">
    <name type="scientific">Confluentibacter flavum</name>
    <dbReference type="NCBI Taxonomy" id="1909700"/>
    <lineage>
        <taxon>Bacteria</taxon>
        <taxon>Pseudomonadati</taxon>
        <taxon>Bacteroidota</taxon>
        <taxon>Flavobacteriia</taxon>
        <taxon>Flavobacteriales</taxon>
        <taxon>Flavobacteriaceae</taxon>
        <taxon>Confluentibacter</taxon>
    </lineage>
</organism>
<dbReference type="Pfam" id="PF05635">
    <property type="entry name" value="23S_rRNA_IVP"/>
    <property type="match status" value="1"/>
</dbReference>
<sequence length="129" mass="14663">MAHHSSFESLAIYKEATLFSDAILEIICNTSLNKDYKLREQINGSSGSIMDNIAEGFGRGGNKEFIMFLSYSRGSCSESKSQLLRCFRRNHIDESTFNKLNNDAENLINQLSKFINYLKSSERKGSKFD</sequence>
<keyword evidence="2" id="KW-1185">Reference proteome</keyword>
<protein>
    <submittedName>
        <fullName evidence="1">Four helix bundle protein</fullName>
    </submittedName>
</protein>
<comment type="caution">
    <text evidence="1">The sequence shown here is derived from an EMBL/GenBank/DDBJ whole genome shotgun (WGS) entry which is preliminary data.</text>
</comment>
<dbReference type="PANTHER" id="PTHR38471:SF2">
    <property type="entry name" value="FOUR HELIX BUNDLE PROTEIN"/>
    <property type="match status" value="1"/>
</dbReference>
<proteinExistence type="predicted"/>
<evidence type="ECO:0000313" key="1">
    <source>
        <dbReference type="EMBL" id="PKQ45041.1"/>
    </source>
</evidence>
<gene>
    <name evidence="1" type="ORF">CSW08_10415</name>
</gene>